<dbReference type="SMART" id="SM01193">
    <property type="entry name" value="Enolase_N"/>
    <property type="match status" value="1"/>
</dbReference>
<feature type="binding site" evidence="12">
    <location>
        <position position="367"/>
    </location>
    <ligand>
        <name>(2R)-2-phosphoglycerate</name>
        <dbReference type="ChEBI" id="CHEBI:58289"/>
    </ligand>
</feature>
<evidence type="ECO:0000256" key="3">
    <source>
        <dbReference type="ARBA" id="ARBA00012058"/>
    </source>
</evidence>
<comment type="function">
    <text evidence="12">Catalyzes the reversible conversion of 2-phosphoglycerate (2-PG) into phosphoenolpyruvate (PEP). It is essential for the degradation of carbohydrates via glycolysis.</text>
</comment>
<evidence type="ECO:0000256" key="15">
    <source>
        <dbReference type="PIRSR" id="PIRSR001400-3"/>
    </source>
</evidence>
<dbReference type="PANTHER" id="PTHR11902:SF1">
    <property type="entry name" value="ENOLASE"/>
    <property type="match status" value="1"/>
</dbReference>
<evidence type="ECO:0000256" key="5">
    <source>
        <dbReference type="ARBA" id="ARBA00022490"/>
    </source>
</evidence>
<keyword evidence="19" id="KW-1185">Reference proteome</keyword>
<dbReference type="SFLD" id="SFLDF00002">
    <property type="entry name" value="enolase"/>
    <property type="match status" value="1"/>
</dbReference>
<dbReference type="UniPathway" id="UPA00109">
    <property type="reaction ID" value="UER00187"/>
</dbReference>
<dbReference type="AlphaFoldDB" id="A0A0R1Q8J7"/>
<evidence type="ECO:0000256" key="8">
    <source>
        <dbReference type="ARBA" id="ARBA00022842"/>
    </source>
</evidence>
<dbReference type="PANTHER" id="PTHR11902">
    <property type="entry name" value="ENOLASE"/>
    <property type="match status" value="1"/>
</dbReference>
<dbReference type="InterPro" id="IPR000941">
    <property type="entry name" value="Enolase"/>
</dbReference>
<comment type="pathway">
    <text evidence="1 12">Carbohydrate degradation; glycolysis; pyruvate from D-glyceraldehyde 3-phosphate: step 4/5.</text>
</comment>
<evidence type="ECO:0000256" key="14">
    <source>
        <dbReference type="PIRSR" id="PIRSR001400-2"/>
    </source>
</evidence>
<dbReference type="Pfam" id="PF00113">
    <property type="entry name" value="Enolase_C"/>
    <property type="match status" value="1"/>
</dbReference>
<feature type="binding site" evidence="12 15">
    <location>
        <position position="285"/>
    </location>
    <ligand>
        <name>Mg(2+)</name>
        <dbReference type="ChEBI" id="CHEBI:18420"/>
    </ligand>
</feature>
<dbReference type="GO" id="GO:0009986">
    <property type="term" value="C:cell surface"/>
    <property type="evidence" value="ECO:0007669"/>
    <property type="project" value="UniProtKB-SubCell"/>
</dbReference>
<dbReference type="GO" id="GO:0004634">
    <property type="term" value="F:phosphopyruvate hydratase activity"/>
    <property type="evidence" value="ECO:0007669"/>
    <property type="project" value="UniProtKB-UniRule"/>
</dbReference>
<keyword evidence="8 12" id="KW-0460">Magnesium</keyword>
<keyword evidence="5 12" id="KW-0963">Cytoplasm</keyword>
<dbReference type="FunFam" id="3.30.390.10:FF:000001">
    <property type="entry name" value="Enolase"/>
    <property type="match status" value="1"/>
</dbReference>
<dbReference type="Gene3D" id="3.20.20.120">
    <property type="entry name" value="Enolase-like C-terminal domain"/>
    <property type="match status" value="1"/>
</dbReference>
<dbReference type="GO" id="GO:0000015">
    <property type="term" value="C:phosphopyruvate hydratase complex"/>
    <property type="evidence" value="ECO:0007669"/>
    <property type="project" value="InterPro"/>
</dbReference>
<feature type="binding site" evidence="12 15">
    <location>
        <position position="312"/>
    </location>
    <ligand>
        <name>Mg(2+)</name>
        <dbReference type="ChEBI" id="CHEBI:18420"/>
    </ligand>
</feature>
<accession>A0A0R1Q8J7</accession>
<dbReference type="STRING" id="1423812.FD20_GL000595"/>
<evidence type="ECO:0000259" key="17">
    <source>
        <dbReference type="SMART" id="SM01193"/>
    </source>
</evidence>
<protein>
    <recommendedName>
        <fullName evidence="4 12">Enolase</fullName>
        <ecNumber evidence="3 12">4.2.1.11</ecNumber>
    </recommendedName>
    <alternativeName>
        <fullName evidence="12">2-phospho-D-glycerate hydro-lyase</fullName>
    </alternativeName>
    <alternativeName>
        <fullName evidence="12">2-phosphoglycerate dehydratase</fullName>
    </alternativeName>
</protein>
<keyword evidence="9 12" id="KW-0324">Glycolysis</keyword>
<feature type="binding site" evidence="12">
    <location>
        <position position="162"/>
    </location>
    <ligand>
        <name>(2R)-2-phosphoglycerate</name>
        <dbReference type="ChEBI" id="CHEBI:58289"/>
    </ligand>
</feature>
<comment type="similarity">
    <text evidence="2 12">Belongs to the enolase family.</text>
</comment>
<dbReference type="Proteomes" id="UP000051155">
    <property type="component" value="Unassembled WGS sequence"/>
</dbReference>
<feature type="domain" description="Enolase N-terminal" evidence="17">
    <location>
        <begin position="5"/>
        <end position="134"/>
    </location>
</feature>
<dbReference type="InterPro" id="IPR020810">
    <property type="entry name" value="Enolase_C"/>
</dbReference>
<dbReference type="Pfam" id="PF03952">
    <property type="entry name" value="Enolase_N"/>
    <property type="match status" value="1"/>
</dbReference>
<feature type="active site" description="Proton donor" evidence="12 13">
    <location>
        <position position="204"/>
    </location>
</feature>
<comment type="caution">
    <text evidence="18">The sequence shown here is derived from an EMBL/GenBank/DDBJ whole genome shotgun (WGS) entry which is preliminary data.</text>
</comment>
<feature type="domain" description="Enolase C-terminal TIM barrel" evidence="16">
    <location>
        <begin position="138"/>
        <end position="421"/>
    </location>
</feature>
<evidence type="ECO:0000256" key="7">
    <source>
        <dbReference type="ARBA" id="ARBA00022723"/>
    </source>
</evidence>
<evidence type="ECO:0000256" key="10">
    <source>
        <dbReference type="ARBA" id="ARBA00023239"/>
    </source>
</evidence>
<dbReference type="SFLD" id="SFLDS00001">
    <property type="entry name" value="Enolase"/>
    <property type="match status" value="1"/>
</dbReference>
<gene>
    <name evidence="12" type="primary">eno</name>
    <name evidence="18" type="ORF">FD20_GL000595</name>
</gene>
<dbReference type="HAMAP" id="MF_00318">
    <property type="entry name" value="Enolase"/>
    <property type="match status" value="1"/>
</dbReference>
<comment type="catalytic activity">
    <reaction evidence="11">
        <text>(2R)-2-phosphoglycerate = phosphoenolpyruvate + H2O</text>
        <dbReference type="Rhea" id="RHEA:10164"/>
        <dbReference type="ChEBI" id="CHEBI:15377"/>
        <dbReference type="ChEBI" id="CHEBI:58289"/>
        <dbReference type="ChEBI" id="CHEBI:58702"/>
        <dbReference type="EC" id="4.2.1.11"/>
    </reaction>
    <physiologicalReaction direction="left-to-right" evidence="11">
        <dbReference type="Rhea" id="RHEA:10165"/>
    </physiologicalReaction>
</comment>
<dbReference type="RefSeq" id="WP_057737476.1">
    <property type="nucleotide sequence ID" value="NZ_AZEG01000014.1"/>
</dbReference>
<feature type="binding site" evidence="14">
    <location>
        <position position="154"/>
    </location>
    <ligand>
        <name>substrate</name>
    </ligand>
</feature>
<reference evidence="18 19" key="1">
    <citation type="journal article" date="2015" name="Genome Announc.">
        <title>Expanding the biotechnology potential of lactobacilli through comparative genomics of 213 strains and associated genera.</title>
        <authorList>
            <person name="Sun Z."/>
            <person name="Harris H.M."/>
            <person name="McCann A."/>
            <person name="Guo C."/>
            <person name="Argimon S."/>
            <person name="Zhang W."/>
            <person name="Yang X."/>
            <person name="Jeffery I.B."/>
            <person name="Cooney J.C."/>
            <person name="Kagawa T.F."/>
            <person name="Liu W."/>
            <person name="Song Y."/>
            <person name="Salvetti E."/>
            <person name="Wrobel A."/>
            <person name="Rasinkangas P."/>
            <person name="Parkhill J."/>
            <person name="Rea M.C."/>
            <person name="O'Sullivan O."/>
            <person name="Ritari J."/>
            <person name="Douillard F.P."/>
            <person name="Paul Ross R."/>
            <person name="Yang R."/>
            <person name="Briner A.E."/>
            <person name="Felis G.E."/>
            <person name="de Vos W.M."/>
            <person name="Barrangou R."/>
            <person name="Klaenhammer T.R."/>
            <person name="Caufield P.W."/>
            <person name="Cui Y."/>
            <person name="Zhang H."/>
            <person name="O'Toole P.W."/>
        </authorList>
    </citation>
    <scope>NUCLEOTIDE SEQUENCE [LARGE SCALE GENOMIC DNA]</scope>
    <source>
        <strain evidence="18 19">DSM 19971</strain>
    </source>
</reference>
<feature type="binding site" evidence="14">
    <location>
        <position position="285"/>
    </location>
    <ligand>
        <name>substrate</name>
    </ligand>
</feature>
<dbReference type="Gene3D" id="3.30.390.10">
    <property type="entry name" value="Enolase-like, N-terminal domain"/>
    <property type="match status" value="1"/>
</dbReference>
<dbReference type="InterPro" id="IPR020811">
    <property type="entry name" value="Enolase_N"/>
</dbReference>
<dbReference type="SMART" id="SM01192">
    <property type="entry name" value="Enolase_C"/>
    <property type="match status" value="1"/>
</dbReference>
<organism evidence="18 19">
    <name type="scientific">Liquorilactobacillus uvarum DSM 19971</name>
    <dbReference type="NCBI Taxonomy" id="1423812"/>
    <lineage>
        <taxon>Bacteria</taxon>
        <taxon>Bacillati</taxon>
        <taxon>Bacillota</taxon>
        <taxon>Bacilli</taxon>
        <taxon>Lactobacillales</taxon>
        <taxon>Lactobacillaceae</taxon>
        <taxon>Liquorilactobacillus</taxon>
    </lineage>
</organism>
<dbReference type="SUPFAM" id="SSF51604">
    <property type="entry name" value="Enolase C-terminal domain-like"/>
    <property type="match status" value="1"/>
</dbReference>
<dbReference type="PRINTS" id="PR00148">
    <property type="entry name" value="ENOLASE"/>
</dbReference>
<evidence type="ECO:0000256" key="4">
    <source>
        <dbReference type="ARBA" id="ARBA00017068"/>
    </source>
</evidence>
<evidence type="ECO:0000259" key="16">
    <source>
        <dbReference type="SMART" id="SM01192"/>
    </source>
</evidence>
<dbReference type="SUPFAM" id="SSF54826">
    <property type="entry name" value="Enolase N-terminal domain-like"/>
    <property type="match status" value="1"/>
</dbReference>
<keyword evidence="10 12" id="KW-0456">Lyase</keyword>
<dbReference type="PROSITE" id="PS00164">
    <property type="entry name" value="ENOLASE"/>
    <property type="match status" value="1"/>
</dbReference>
<dbReference type="InterPro" id="IPR036849">
    <property type="entry name" value="Enolase-like_C_sf"/>
</dbReference>
<proteinExistence type="inferred from homology"/>
<dbReference type="InterPro" id="IPR029017">
    <property type="entry name" value="Enolase-like_N"/>
</dbReference>
<comment type="subcellular location">
    <subcellularLocation>
        <location evidence="12">Cytoplasm</location>
    </subcellularLocation>
    <subcellularLocation>
        <location evidence="12">Secreted</location>
    </subcellularLocation>
    <subcellularLocation>
        <location evidence="12">Cell surface</location>
    </subcellularLocation>
    <text evidence="12">Fractions of enolase are present in both the cytoplasm and on the cell surface.</text>
</comment>
<dbReference type="InterPro" id="IPR020809">
    <property type="entry name" value="Enolase_CS"/>
</dbReference>
<dbReference type="NCBIfam" id="TIGR01060">
    <property type="entry name" value="eno"/>
    <property type="match status" value="1"/>
</dbReference>
<dbReference type="GO" id="GO:0006096">
    <property type="term" value="P:glycolytic process"/>
    <property type="evidence" value="ECO:0007669"/>
    <property type="project" value="UniProtKB-UniRule"/>
</dbReference>
<dbReference type="EMBL" id="AZEG01000014">
    <property type="protein sequence ID" value="KRL37256.1"/>
    <property type="molecule type" value="Genomic_DNA"/>
</dbReference>
<comment type="cofactor">
    <cofactor evidence="12">
        <name>Mg(2+)</name>
        <dbReference type="ChEBI" id="CHEBI:18420"/>
    </cofactor>
    <text evidence="12">Binds a second Mg(2+) ion via substrate during catalysis.</text>
</comment>
<evidence type="ECO:0000256" key="12">
    <source>
        <dbReference type="HAMAP-Rule" id="MF_00318"/>
    </source>
</evidence>
<dbReference type="EC" id="4.2.1.11" evidence="3 12"/>
<dbReference type="SFLD" id="SFLDG00178">
    <property type="entry name" value="enolase"/>
    <property type="match status" value="1"/>
</dbReference>
<name>A0A0R1Q8J7_9LACO</name>
<feature type="binding site" evidence="14">
    <location>
        <position position="388"/>
    </location>
    <ligand>
        <name>substrate</name>
    </ligand>
</feature>
<feature type="binding site" evidence="12">
    <location>
        <position position="337"/>
    </location>
    <ligand>
        <name>(2R)-2-phosphoglycerate</name>
        <dbReference type="ChEBI" id="CHEBI:58289"/>
    </ligand>
</feature>
<feature type="active site" description="Proton acceptor" evidence="12 13">
    <location>
        <position position="337"/>
    </location>
</feature>
<evidence type="ECO:0000313" key="19">
    <source>
        <dbReference type="Proteomes" id="UP000051155"/>
    </source>
</evidence>
<evidence type="ECO:0000313" key="18">
    <source>
        <dbReference type="EMBL" id="KRL37256.1"/>
    </source>
</evidence>
<sequence>MSVYIDRVKAREIFDSRGNPTVEAEVILSDGTVGRAEVPSGASTGEKEAVELRDNDAHLGGKGVRKAVSNVNNAINQALHGVAPFNQAHVDKIMIKLDGTPNKGKLGANAILGVSMATARAAAKATHQPLYRYLGGTDLELPQTFHNVINGGEHADNGIDIQEFMITPVERTSFRDGFEKIVNTYHTLKKVIEKAGYTTGLGDEGGFAPDLKSSEDALKMLHEAIIKAEYTPGKEIAIAFDAAASYFYNKDTENYVFEGKTYSPAELGKYYASLFEKFPEIISIEDPYSEDDWENFITFTKQYGSQIQIVADDPVCTNPILIKKAIENGMANSILIKLNQIGTVTETLEAIRLARKNGYTTMISHRSGETGDTFVADFTVATNSAELKSGAPARSERVEKYNQLLRIEEELGEDGTRLARFPNNVDFD</sequence>
<evidence type="ECO:0000256" key="13">
    <source>
        <dbReference type="PIRSR" id="PIRSR001400-1"/>
    </source>
</evidence>
<feature type="binding site" evidence="12">
    <location>
        <position position="366"/>
    </location>
    <ligand>
        <name>(2R)-2-phosphoglycerate</name>
        <dbReference type="ChEBI" id="CHEBI:58289"/>
    </ligand>
</feature>
<dbReference type="PIRSF" id="PIRSF001400">
    <property type="entry name" value="Enolase"/>
    <property type="match status" value="1"/>
</dbReference>
<evidence type="ECO:0000256" key="11">
    <source>
        <dbReference type="ARBA" id="ARBA00048951"/>
    </source>
</evidence>
<evidence type="ECO:0000256" key="2">
    <source>
        <dbReference type="ARBA" id="ARBA00009604"/>
    </source>
</evidence>
<feature type="binding site" evidence="12 15">
    <location>
        <position position="241"/>
    </location>
    <ligand>
        <name>Mg(2+)</name>
        <dbReference type="ChEBI" id="CHEBI:18420"/>
    </ligand>
</feature>
<feature type="binding site" evidence="12">
    <location>
        <position position="388"/>
    </location>
    <ligand>
        <name>(2R)-2-phosphoglycerate</name>
        <dbReference type="ChEBI" id="CHEBI:58289"/>
    </ligand>
</feature>
<feature type="binding site" evidence="14">
    <location>
        <begin position="364"/>
        <end position="367"/>
    </location>
    <ligand>
        <name>substrate</name>
    </ligand>
</feature>
<dbReference type="GO" id="GO:0000287">
    <property type="term" value="F:magnesium ion binding"/>
    <property type="evidence" value="ECO:0007669"/>
    <property type="project" value="UniProtKB-UniRule"/>
</dbReference>
<keyword evidence="6 12" id="KW-0964">Secreted</keyword>
<dbReference type="CDD" id="cd03313">
    <property type="entry name" value="enolase"/>
    <property type="match status" value="1"/>
</dbReference>
<keyword evidence="7 12" id="KW-0479">Metal-binding</keyword>
<dbReference type="OrthoDB" id="9804716at2"/>
<comment type="cofactor">
    <cofactor evidence="15">
        <name>Mg(2+)</name>
        <dbReference type="ChEBI" id="CHEBI:18420"/>
    </cofactor>
    <text evidence="15">Mg(2+) is required for catalysis and for stabilizing the dimer.</text>
</comment>
<evidence type="ECO:0000256" key="6">
    <source>
        <dbReference type="ARBA" id="ARBA00022525"/>
    </source>
</evidence>
<evidence type="ECO:0000256" key="9">
    <source>
        <dbReference type="ARBA" id="ARBA00023152"/>
    </source>
</evidence>
<dbReference type="GO" id="GO:0005576">
    <property type="term" value="C:extracellular region"/>
    <property type="evidence" value="ECO:0007669"/>
    <property type="project" value="UniProtKB-SubCell"/>
</dbReference>
<feature type="binding site" evidence="14">
    <location>
        <position position="312"/>
    </location>
    <ligand>
        <name>substrate</name>
    </ligand>
</feature>
<dbReference type="PATRIC" id="fig|1423812.3.peg.637"/>
<feature type="binding site" evidence="14">
    <location>
        <position position="163"/>
    </location>
    <ligand>
        <name>substrate</name>
    </ligand>
</feature>
<evidence type="ECO:0000256" key="1">
    <source>
        <dbReference type="ARBA" id="ARBA00005031"/>
    </source>
</evidence>